<reference evidence="1" key="1">
    <citation type="submission" date="2014-11" db="EMBL/GenBank/DDBJ databases">
        <authorList>
            <person name="Amaro Gonzalez C."/>
        </authorList>
    </citation>
    <scope>NUCLEOTIDE SEQUENCE</scope>
</reference>
<name>A0A0E9X7P6_ANGAN</name>
<organism evidence="1">
    <name type="scientific">Anguilla anguilla</name>
    <name type="common">European freshwater eel</name>
    <name type="synonym">Muraena anguilla</name>
    <dbReference type="NCBI Taxonomy" id="7936"/>
    <lineage>
        <taxon>Eukaryota</taxon>
        <taxon>Metazoa</taxon>
        <taxon>Chordata</taxon>
        <taxon>Craniata</taxon>
        <taxon>Vertebrata</taxon>
        <taxon>Euteleostomi</taxon>
        <taxon>Actinopterygii</taxon>
        <taxon>Neopterygii</taxon>
        <taxon>Teleostei</taxon>
        <taxon>Anguilliformes</taxon>
        <taxon>Anguillidae</taxon>
        <taxon>Anguilla</taxon>
    </lineage>
</organism>
<accession>A0A0E9X7P6</accession>
<dbReference type="AlphaFoldDB" id="A0A0E9X7P6"/>
<reference evidence="1" key="2">
    <citation type="journal article" date="2015" name="Fish Shellfish Immunol.">
        <title>Early steps in the European eel (Anguilla anguilla)-Vibrio vulnificus interaction in the gills: Role of the RtxA13 toxin.</title>
        <authorList>
            <person name="Callol A."/>
            <person name="Pajuelo D."/>
            <person name="Ebbesson L."/>
            <person name="Teles M."/>
            <person name="MacKenzie S."/>
            <person name="Amaro C."/>
        </authorList>
    </citation>
    <scope>NUCLEOTIDE SEQUENCE</scope>
</reference>
<evidence type="ECO:0000313" key="1">
    <source>
        <dbReference type="EMBL" id="JAH98481.1"/>
    </source>
</evidence>
<proteinExistence type="predicted"/>
<protein>
    <submittedName>
        <fullName evidence="1">Uncharacterized protein</fullName>
    </submittedName>
</protein>
<dbReference type="EMBL" id="GBXM01010096">
    <property type="protein sequence ID" value="JAH98481.1"/>
    <property type="molecule type" value="Transcribed_RNA"/>
</dbReference>
<sequence length="75" mass="8715">MRTCMYILIKAEVSSLITFSLLKVGKYLLVHTYNLTSNISSTTLYCYDNLHSSVKDLYEMLENCCRDFLPFSQKC</sequence>